<dbReference type="PANTHER" id="PTHR10218">
    <property type="entry name" value="GTP-BINDING PROTEIN ALPHA SUBUNIT"/>
    <property type="match status" value="1"/>
</dbReference>
<dbReference type="GO" id="GO:0007188">
    <property type="term" value="P:adenylate cyclase-modulating G protein-coupled receptor signaling pathway"/>
    <property type="evidence" value="ECO:0007669"/>
    <property type="project" value="TreeGrafter"/>
</dbReference>
<evidence type="ECO:0000256" key="2">
    <source>
        <dbReference type="ARBA" id="ARBA00022741"/>
    </source>
</evidence>
<accession>A0A146K392</accession>
<sequence length="105" mass="12542">LQLFQQLVNGNFKNRPIILMLTKKDLLEEKLNRVLFSDFWVEYQGENDVESVSNYIQQMFMQRNKVSLQQRGFQCYIVNNIDTQLIQNVCQSVFKFVLDEAMREV</sequence>
<keyword evidence="4" id="KW-0807">Transducer</keyword>
<dbReference type="GO" id="GO:0001664">
    <property type="term" value="F:G protein-coupled receptor binding"/>
    <property type="evidence" value="ECO:0007669"/>
    <property type="project" value="TreeGrafter"/>
</dbReference>
<dbReference type="PROSITE" id="PS51882">
    <property type="entry name" value="G_ALPHA"/>
    <property type="match status" value="1"/>
</dbReference>
<dbReference type="Gene3D" id="3.40.50.300">
    <property type="entry name" value="P-loop containing nucleotide triphosphate hydrolases"/>
    <property type="match status" value="1"/>
</dbReference>
<reference evidence="5" key="1">
    <citation type="submission" date="2015-07" db="EMBL/GenBank/DDBJ databases">
        <title>Adaptation to a free-living lifestyle via gene acquisitions in the diplomonad Trepomonas sp. PC1.</title>
        <authorList>
            <person name="Xu F."/>
            <person name="Jerlstrom-Hultqvist J."/>
            <person name="Kolisko M."/>
            <person name="Simpson A.G.B."/>
            <person name="Roger A.J."/>
            <person name="Svard S.G."/>
            <person name="Andersson J.O."/>
        </authorList>
    </citation>
    <scope>NUCLEOTIDE SEQUENCE</scope>
    <source>
        <strain evidence="5">PC1</strain>
    </source>
</reference>
<name>A0A146K392_9EUKA</name>
<dbReference type="PANTHER" id="PTHR10218:SF302">
    <property type="entry name" value="GUANINE NUCLEOTIDE-BINDING PROTEIN ALPHA-5 SUBUNIT"/>
    <property type="match status" value="1"/>
</dbReference>
<feature type="non-terminal residue" evidence="5">
    <location>
        <position position="1"/>
    </location>
</feature>
<evidence type="ECO:0000256" key="3">
    <source>
        <dbReference type="ARBA" id="ARBA00023134"/>
    </source>
</evidence>
<dbReference type="GO" id="GO:0005834">
    <property type="term" value="C:heterotrimeric G-protein complex"/>
    <property type="evidence" value="ECO:0007669"/>
    <property type="project" value="TreeGrafter"/>
</dbReference>
<keyword evidence="2" id="KW-0547">Nucleotide-binding</keyword>
<evidence type="ECO:0000256" key="4">
    <source>
        <dbReference type="ARBA" id="ARBA00023224"/>
    </source>
</evidence>
<evidence type="ECO:0000256" key="1">
    <source>
        <dbReference type="ARBA" id="ARBA00022723"/>
    </source>
</evidence>
<dbReference type="InterPro" id="IPR001019">
    <property type="entry name" value="Gprotein_alpha_su"/>
</dbReference>
<dbReference type="EMBL" id="GDID01005254">
    <property type="protein sequence ID" value="JAP91352.1"/>
    <property type="molecule type" value="Transcribed_RNA"/>
</dbReference>
<dbReference type="GO" id="GO:0005737">
    <property type="term" value="C:cytoplasm"/>
    <property type="evidence" value="ECO:0007669"/>
    <property type="project" value="TreeGrafter"/>
</dbReference>
<dbReference type="AlphaFoldDB" id="A0A146K392"/>
<keyword evidence="1" id="KW-0479">Metal-binding</keyword>
<keyword evidence="3" id="KW-0342">GTP-binding</keyword>
<proteinExistence type="predicted"/>
<feature type="non-terminal residue" evidence="5">
    <location>
        <position position="105"/>
    </location>
</feature>
<dbReference type="InterPro" id="IPR027417">
    <property type="entry name" value="P-loop_NTPase"/>
</dbReference>
<evidence type="ECO:0000313" key="5">
    <source>
        <dbReference type="EMBL" id="JAP91352.1"/>
    </source>
</evidence>
<dbReference type="Pfam" id="PF00503">
    <property type="entry name" value="G-alpha"/>
    <property type="match status" value="1"/>
</dbReference>
<protein>
    <submittedName>
        <fullName evidence="5">G-protein alpha subunit</fullName>
    </submittedName>
</protein>
<dbReference type="SUPFAM" id="SSF52540">
    <property type="entry name" value="P-loop containing nucleoside triphosphate hydrolases"/>
    <property type="match status" value="1"/>
</dbReference>
<dbReference type="FunFam" id="3.40.50.300:FF:000692">
    <property type="entry name" value="Guanine nucleotide-binding protein subunit alpha"/>
    <property type="match status" value="1"/>
</dbReference>
<dbReference type="GO" id="GO:0031683">
    <property type="term" value="F:G-protein beta/gamma-subunit complex binding"/>
    <property type="evidence" value="ECO:0007669"/>
    <property type="project" value="InterPro"/>
</dbReference>
<gene>
    <name evidence="5" type="ORF">TPC1_17063</name>
</gene>
<dbReference type="GO" id="GO:0003924">
    <property type="term" value="F:GTPase activity"/>
    <property type="evidence" value="ECO:0007669"/>
    <property type="project" value="InterPro"/>
</dbReference>
<dbReference type="GO" id="GO:0005525">
    <property type="term" value="F:GTP binding"/>
    <property type="evidence" value="ECO:0007669"/>
    <property type="project" value="UniProtKB-KW"/>
</dbReference>
<dbReference type="GO" id="GO:0046872">
    <property type="term" value="F:metal ion binding"/>
    <property type="evidence" value="ECO:0007669"/>
    <property type="project" value="UniProtKB-KW"/>
</dbReference>
<organism evidence="5">
    <name type="scientific">Trepomonas sp. PC1</name>
    <dbReference type="NCBI Taxonomy" id="1076344"/>
    <lineage>
        <taxon>Eukaryota</taxon>
        <taxon>Metamonada</taxon>
        <taxon>Diplomonadida</taxon>
        <taxon>Hexamitidae</taxon>
        <taxon>Hexamitinae</taxon>
        <taxon>Trepomonas</taxon>
    </lineage>
</organism>